<organism evidence="1 2">
    <name type="scientific">Diplocarpon coronariae</name>
    <dbReference type="NCBI Taxonomy" id="2795749"/>
    <lineage>
        <taxon>Eukaryota</taxon>
        <taxon>Fungi</taxon>
        <taxon>Dikarya</taxon>
        <taxon>Ascomycota</taxon>
        <taxon>Pezizomycotina</taxon>
        <taxon>Leotiomycetes</taxon>
        <taxon>Helotiales</taxon>
        <taxon>Drepanopezizaceae</taxon>
        <taxon>Diplocarpon</taxon>
    </lineage>
</organism>
<dbReference type="AlphaFoldDB" id="A0A218Z392"/>
<name>A0A218Z392_9HELO</name>
<evidence type="ECO:0000313" key="1">
    <source>
        <dbReference type="EMBL" id="OWP02438.1"/>
    </source>
</evidence>
<protein>
    <submittedName>
        <fullName evidence="1">Uncharacterized protein</fullName>
    </submittedName>
</protein>
<dbReference type="Proteomes" id="UP000242519">
    <property type="component" value="Unassembled WGS sequence"/>
</dbReference>
<keyword evidence="2" id="KW-1185">Reference proteome</keyword>
<dbReference type="InParanoid" id="A0A218Z392"/>
<evidence type="ECO:0000313" key="2">
    <source>
        <dbReference type="Proteomes" id="UP000242519"/>
    </source>
</evidence>
<proteinExistence type="predicted"/>
<sequence>MAILKNVEGLSAEILIDGLPALESDDPDDIQIESPYCQAVRDHQARRTVSKYIEAHTGQSMPHPKLPVVFEVDGIEVWKMVCNRSRFKRRAAGAWWPDVLLGPMEGKAQLFRVREFSFAKIETFRLDASNRAGDAFSAIQALMLQRRSKLVDNASYARGGGPAMEAMGGFLKE</sequence>
<dbReference type="OrthoDB" id="3364132at2759"/>
<comment type="caution">
    <text evidence="1">The sequence shown here is derived from an EMBL/GenBank/DDBJ whole genome shotgun (WGS) entry which is preliminary data.</text>
</comment>
<reference evidence="1 2" key="1">
    <citation type="submission" date="2017-04" db="EMBL/GenBank/DDBJ databases">
        <title>Draft genome sequence of Marssonina coronaria NL1: causal agent of apple blotch.</title>
        <authorList>
            <person name="Cheng Q."/>
        </authorList>
    </citation>
    <scope>NUCLEOTIDE SEQUENCE [LARGE SCALE GENOMIC DNA]</scope>
    <source>
        <strain evidence="1 2">NL1</strain>
    </source>
</reference>
<accession>A0A218Z392</accession>
<dbReference type="EMBL" id="MZNU01000236">
    <property type="protein sequence ID" value="OWP02438.1"/>
    <property type="molecule type" value="Genomic_DNA"/>
</dbReference>
<gene>
    <name evidence="1" type="ORF">B2J93_3226</name>
</gene>